<dbReference type="EMBL" id="JACHIF010000004">
    <property type="protein sequence ID" value="MBB5038255.1"/>
    <property type="molecule type" value="Genomic_DNA"/>
</dbReference>
<sequence>MASDVDPDILTDAILLHVEDLGEVNGKAWLRTEFDRVFGLVMAGDEFVTATSFKGQSGSAERKVSGAQLLAVLTQARKMLNAEENGSPAAGAMLVPRLADFPLS</sequence>
<reference evidence="1 2" key="1">
    <citation type="submission" date="2020-08" db="EMBL/GenBank/DDBJ databases">
        <title>Genomic Encyclopedia of Type Strains, Phase IV (KMG-IV): sequencing the most valuable type-strain genomes for metagenomic binning, comparative biology and taxonomic classification.</title>
        <authorList>
            <person name="Goeker M."/>
        </authorList>
    </citation>
    <scope>NUCLEOTIDE SEQUENCE [LARGE SCALE GENOMIC DNA]</scope>
    <source>
        <strain evidence="1 2">DSM 12251</strain>
    </source>
</reference>
<proteinExistence type="predicted"/>
<dbReference type="Proteomes" id="UP000534294">
    <property type="component" value="Unassembled WGS sequence"/>
</dbReference>
<keyword evidence="2" id="KW-1185">Reference proteome</keyword>
<organism evidence="1 2">
    <name type="scientific">Prosthecobacter dejongeii</name>
    <dbReference type="NCBI Taxonomy" id="48465"/>
    <lineage>
        <taxon>Bacteria</taxon>
        <taxon>Pseudomonadati</taxon>
        <taxon>Verrucomicrobiota</taxon>
        <taxon>Verrucomicrobiia</taxon>
        <taxon>Verrucomicrobiales</taxon>
        <taxon>Verrucomicrobiaceae</taxon>
        <taxon>Prosthecobacter</taxon>
    </lineage>
</organism>
<dbReference type="AlphaFoldDB" id="A0A7W8DQJ7"/>
<comment type="caution">
    <text evidence="1">The sequence shown here is derived from an EMBL/GenBank/DDBJ whole genome shotgun (WGS) entry which is preliminary data.</text>
</comment>
<evidence type="ECO:0000313" key="2">
    <source>
        <dbReference type="Proteomes" id="UP000534294"/>
    </source>
</evidence>
<protein>
    <submittedName>
        <fullName evidence="1">Uncharacterized protein</fullName>
    </submittedName>
</protein>
<dbReference type="RefSeq" id="WP_184208883.1">
    <property type="nucleotide sequence ID" value="NZ_JACHIF010000004.1"/>
</dbReference>
<name>A0A7W8DQJ7_9BACT</name>
<accession>A0A7W8DQJ7</accession>
<gene>
    <name evidence="1" type="ORF">HNQ64_002513</name>
</gene>
<evidence type="ECO:0000313" key="1">
    <source>
        <dbReference type="EMBL" id="MBB5038255.1"/>
    </source>
</evidence>